<dbReference type="GO" id="GO:0055085">
    <property type="term" value="P:transmembrane transport"/>
    <property type="evidence" value="ECO:0007669"/>
    <property type="project" value="InterPro"/>
</dbReference>
<reference evidence="10 11" key="1">
    <citation type="journal article" date="2017" name="BMC Genomics">
        <title>Comparative genomic and phylogenomic analyses of the Bifidobacteriaceae family.</title>
        <authorList>
            <person name="Lugli G.A."/>
            <person name="Milani C."/>
            <person name="Turroni F."/>
            <person name="Duranti S."/>
            <person name="Mancabelli L."/>
            <person name="Mangifesta M."/>
            <person name="Ferrario C."/>
            <person name="Modesto M."/>
            <person name="Mattarelli P."/>
            <person name="Jiri K."/>
            <person name="van Sinderen D."/>
            <person name="Ventura M."/>
        </authorList>
    </citation>
    <scope>NUCLEOTIDE SEQUENCE [LARGE SCALE GENOMIC DNA]</scope>
    <source>
        <strain evidence="10 11">DSM 100216</strain>
    </source>
</reference>
<evidence type="ECO:0000256" key="1">
    <source>
        <dbReference type="ARBA" id="ARBA00004651"/>
    </source>
</evidence>
<dbReference type="SUPFAM" id="SSF161098">
    <property type="entry name" value="MetI-like"/>
    <property type="match status" value="1"/>
</dbReference>
<keyword evidence="5 7" id="KW-1133">Transmembrane helix</keyword>
<dbReference type="PANTHER" id="PTHR43227:SF11">
    <property type="entry name" value="BLL4140 PROTEIN"/>
    <property type="match status" value="1"/>
</dbReference>
<dbReference type="Pfam" id="PF00528">
    <property type="entry name" value="BPD_transp_1"/>
    <property type="match status" value="1"/>
</dbReference>
<dbReference type="Gene3D" id="1.10.3720.10">
    <property type="entry name" value="MetI-like"/>
    <property type="match status" value="1"/>
</dbReference>
<evidence type="ECO:0000313" key="11">
    <source>
        <dbReference type="Proteomes" id="UP000216057"/>
    </source>
</evidence>
<keyword evidence="2 7" id="KW-0813">Transport</keyword>
<dbReference type="CDD" id="cd06261">
    <property type="entry name" value="TM_PBP2"/>
    <property type="match status" value="1"/>
</dbReference>
<feature type="transmembrane region" description="Helical" evidence="7">
    <location>
        <begin position="252"/>
        <end position="276"/>
    </location>
</feature>
<protein>
    <submittedName>
        <fullName evidence="10">ABC transporter, permease protein</fullName>
    </submittedName>
</protein>
<evidence type="ECO:0000256" key="7">
    <source>
        <dbReference type="RuleBase" id="RU363032"/>
    </source>
</evidence>
<keyword evidence="4 7" id="KW-0812">Transmembrane</keyword>
<gene>
    <name evidence="10" type="ORF">BEUL_0191</name>
</gene>
<organism evidence="10 11">
    <name type="scientific">Bifidobacterium eulemuris</name>
    <dbReference type="NCBI Taxonomy" id="1765219"/>
    <lineage>
        <taxon>Bacteria</taxon>
        <taxon>Bacillati</taxon>
        <taxon>Actinomycetota</taxon>
        <taxon>Actinomycetes</taxon>
        <taxon>Bifidobacteriales</taxon>
        <taxon>Bifidobacteriaceae</taxon>
        <taxon>Bifidobacterium</taxon>
    </lineage>
</organism>
<keyword evidence="6 7" id="KW-0472">Membrane</keyword>
<evidence type="ECO:0000256" key="3">
    <source>
        <dbReference type="ARBA" id="ARBA00022475"/>
    </source>
</evidence>
<dbReference type="InterPro" id="IPR050809">
    <property type="entry name" value="UgpAE/MalFG_permease"/>
</dbReference>
<accession>A0A261GDG3</accession>
<comment type="caution">
    <text evidence="10">The sequence shown here is derived from an EMBL/GenBank/DDBJ whole genome shotgun (WGS) entry which is preliminary data.</text>
</comment>
<dbReference type="AlphaFoldDB" id="A0A261GDG3"/>
<dbReference type="InterPro" id="IPR035906">
    <property type="entry name" value="MetI-like_sf"/>
</dbReference>
<evidence type="ECO:0000256" key="5">
    <source>
        <dbReference type="ARBA" id="ARBA00022989"/>
    </source>
</evidence>
<comment type="similarity">
    <text evidence="7">Belongs to the binding-protein-dependent transport system permease family.</text>
</comment>
<sequence>MPTSEGAGVAASTSGDLTAANGANGLASRRERRVRRKAEKQLRNNNSAKRHSINLWLLIVPFLILSLLFSYLPLFGWLYAFYDYKPPIPLSESEFVGLQWFEMMVQNPAQLRAIGQVLINTFAMSGLNILTSFLPLIFAIMLNEVRAKWFRNLVQTLTTLPNFISWVLVYSVAFAMFSSTGMINELLENLHLITEPIKFLDSDDHTWLKMLLWNLWKGVGWGSILYLAGISGIDQELYEAAQVDGANRFQQILHVTVPQLLPTYFVLLMLSVSNFLNNGMDQYYVFQNAFNTEHIQVLDLYVYNIGMGQNSLSLATAISMLKSLVSVGLLILVNWLSKRTRGESIV</sequence>
<feature type="transmembrane region" description="Helical" evidence="7">
    <location>
        <begin position="117"/>
        <end position="142"/>
    </location>
</feature>
<evidence type="ECO:0000256" key="2">
    <source>
        <dbReference type="ARBA" id="ARBA00022448"/>
    </source>
</evidence>
<proteinExistence type="inferred from homology"/>
<dbReference type="EMBL" id="MWWZ01000003">
    <property type="protein sequence ID" value="OZG69450.1"/>
    <property type="molecule type" value="Genomic_DNA"/>
</dbReference>
<dbReference type="PROSITE" id="PS50928">
    <property type="entry name" value="ABC_TM1"/>
    <property type="match status" value="1"/>
</dbReference>
<evidence type="ECO:0000256" key="6">
    <source>
        <dbReference type="ARBA" id="ARBA00023136"/>
    </source>
</evidence>
<dbReference type="InterPro" id="IPR000515">
    <property type="entry name" value="MetI-like"/>
</dbReference>
<evidence type="ECO:0000313" key="10">
    <source>
        <dbReference type="EMBL" id="OZG69450.1"/>
    </source>
</evidence>
<feature type="transmembrane region" description="Helical" evidence="7">
    <location>
        <begin position="211"/>
        <end position="231"/>
    </location>
</feature>
<dbReference type="Proteomes" id="UP000216057">
    <property type="component" value="Unassembled WGS sequence"/>
</dbReference>
<evidence type="ECO:0000259" key="9">
    <source>
        <dbReference type="PROSITE" id="PS50928"/>
    </source>
</evidence>
<evidence type="ECO:0000256" key="4">
    <source>
        <dbReference type="ARBA" id="ARBA00022692"/>
    </source>
</evidence>
<feature type="transmembrane region" description="Helical" evidence="7">
    <location>
        <begin position="163"/>
        <end position="183"/>
    </location>
</feature>
<feature type="transmembrane region" description="Helical" evidence="7">
    <location>
        <begin position="55"/>
        <end position="82"/>
    </location>
</feature>
<evidence type="ECO:0000256" key="8">
    <source>
        <dbReference type="SAM" id="MobiDB-lite"/>
    </source>
</evidence>
<keyword evidence="3" id="KW-1003">Cell membrane</keyword>
<dbReference type="PANTHER" id="PTHR43227">
    <property type="entry name" value="BLL4140 PROTEIN"/>
    <property type="match status" value="1"/>
</dbReference>
<comment type="subcellular location">
    <subcellularLocation>
        <location evidence="1 7">Cell membrane</location>
        <topology evidence="1 7">Multi-pass membrane protein</topology>
    </subcellularLocation>
</comment>
<feature type="domain" description="ABC transmembrane type-1" evidence="9">
    <location>
        <begin position="118"/>
        <end position="333"/>
    </location>
</feature>
<dbReference type="GO" id="GO:0005886">
    <property type="term" value="C:plasma membrane"/>
    <property type="evidence" value="ECO:0007669"/>
    <property type="project" value="UniProtKB-SubCell"/>
</dbReference>
<feature type="region of interest" description="Disordered" evidence="8">
    <location>
        <begin position="1"/>
        <end position="45"/>
    </location>
</feature>
<feature type="transmembrane region" description="Helical" evidence="7">
    <location>
        <begin position="312"/>
        <end position="336"/>
    </location>
</feature>
<name>A0A261GDG3_9BIFI</name>